<dbReference type="RefSeq" id="XP_031566402.1">
    <property type="nucleotide sequence ID" value="XM_031710542.1"/>
</dbReference>
<feature type="domain" description="G-protein coupled receptors family 1 profile" evidence="10">
    <location>
        <begin position="51"/>
        <end position="315"/>
    </location>
</feature>
<dbReference type="CDD" id="cd00637">
    <property type="entry name" value="7tm_classA_rhodopsin-like"/>
    <property type="match status" value="1"/>
</dbReference>
<evidence type="ECO:0000256" key="8">
    <source>
        <dbReference type="RuleBase" id="RU000688"/>
    </source>
</evidence>
<sequence>MSSLANSSINLTFYKSSDTTKTPPWIISDPEIYRVLFTVCYALILVLSVLGNTSIIAIVARNPSMRSTINYLIANMAATDLVASIVVTVRFFVVFHTLSWEWHIPGVLGSILCKFGPFVRDVSLQVSFHSIIAIGFDRFFAVVFPMRATPRLLNIRVLLPMIWLEAVLFYSVYIIRYRIVSYQGVNICYSSWPSGFDPYKSEITFTLILLILSYIIPFVIISILYSIIASHIKRQDIPGPQSQENEERRRQLNKRIVKMSFTIVMSFFTCWTPYHITVLLNLFKWRGQISSQLGIVLDIFVLVSYSSLVINPYICFIFCSNYRKSFKKLFPFFFNSRIEPLDIRGRTVSLPHSRFQCRHSGEKALRDGTESGCGGDYRTVCRLQQTEMFTLNPFRRVKNKKQNKTKKPIKKQKNV</sequence>
<dbReference type="SMART" id="SM01381">
    <property type="entry name" value="7TM_GPCR_Srsx"/>
    <property type="match status" value="1"/>
</dbReference>
<dbReference type="Proteomes" id="UP000515163">
    <property type="component" value="Unplaced"/>
</dbReference>
<feature type="transmembrane region" description="Helical" evidence="9">
    <location>
        <begin position="256"/>
        <end position="274"/>
    </location>
</feature>
<name>A0A6P8IHW9_ACTTE</name>
<dbReference type="AlphaFoldDB" id="A0A6P8IHW9"/>
<dbReference type="FunFam" id="1.20.1070.10:FF:000291">
    <property type="entry name" value="Predicted protein"/>
    <property type="match status" value="1"/>
</dbReference>
<evidence type="ECO:0000256" key="4">
    <source>
        <dbReference type="ARBA" id="ARBA00023040"/>
    </source>
</evidence>
<feature type="transmembrane region" description="Helical" evidence="9">
    <location>
        <begin position="203"/>
        <end position="228"/>
    </location>
</feature>
<keyword evidence="11" id="KW-1185">Reference proteome</keyword>
<protein>
    <submittedName>
        <fullName evidence="12">Neuromedin-K receptor-like</fullName>
    </submittedName>
</protein>
<dbReference type="SUPFAM" id="SSF81321">
    <property type="entry name" value="Family A G protein-coupled receptor-like"/>
    <property type="match status" value="1"/>
</dbReference>
<dbReference type="PRINTS" id="PR00237">
    <property type="entry name" value="GPCRRHODOPSN"/>
</dbReference>
<evidence type="ECO:0000256" key="7">
    <source>
        <dbReference type="ARBA" id="ARBA00023224"/>
    </source>
</evidence>
<dbReference type="InterPro" id="IPR017452">
    <property type="entry name" value="GPCR_Rhodpsn_7TM"/>
</dbReference>
<dbReference type="PROSITE" id="PS50262">
    <property type="entry name" value="G_PROTEIN_RECEP_F1_2"/>
    <property type="match status" value="1"/>
</dbReference>
<reference evidence="12" key="1">
    <citation type="submission" date="2025-08" db="UniProtKB">
        <authorList>
            <consortium name="RefSeq"/>
        </authorList>
    </citation>
    <scope>IDENTIFICATION</scope>
    <source>
        <tissue evidence="12">Tentacle</tissue>
    </source>
</reference>
<organism evidence="11 12">
    <name type="scientific">Actinia tenebrosa</name>
    <name type="common">Australian red waratah sea anemone</name>
    <dbReference type="NCBI Taxonomy" id="6105"/>
    <lineage>
        <taxon>Eukaryota</taxon>
        <taxon>Metazoa</taxon>
        <taxon>Cnidaria</taxon>
        <taxon>Anthozoa</taxon>
        <taxon>Hexacorallia</taxon>
        <taxon>Actiniaria</taxon>
        <taxon>Actiniidae</taxon>
        <taxon>Actinia</taxon>
    </lineage>
</organism>
<dbReference type="KEGG" id="aten:116301474"/>
<dbReference type="Pfam" id="PF00001">
    <property type="entry name" value="7tm_1"/>
    <property type="match status" value="1"/>
</dbReference>
<comment type="similarity">
    <text evidence="8">Belongs to the G-protein coupled receptor 1 family.</text>
</comment>
<evidence type="ECO:0000313" key="11">
    <source>
        <dbReference type="Proteomes" id="UP000515163"/>
    </source>
</evidence>
<keyword evidence="3 9" id="KW-1133">Transmembrane helix</keyword>
<dbReference type="PROSITE" id="PS00237">
    <property type="entry name" value="G_PROTEIN_RECEP_F1_1"/>
    <property type="match status" value="1"/>
</dbReference>
<dbReference type="PANTHER" id="PTHR45695:SF9">
    <property type="entry name" value="LEUCOKININ RECEPTOR"/>
    <property type="match status" value="1"/>
</dbReference>
<evidence type="ECO:0000259" key="10">
    <source>
        <dbReference type="PROSITE" id="PS50262"/>
    </source>
</evidence>
<evidence type="ECO:0000256" key="5">
    <source>
        <dbReference type="ARBA" id="ARBA00023136"/>
    </source>
</evidence>
<dbReference type="GeneID" id="116301474"/>
<evidence type="ECO:0000256" key="1">
    <source>
        <dbReference type="ARBA" id="ARBA00004141"/>
    </source>
</evidence>
<comment type="subcellular location">
    <subcellularLocation>
        <location evidence="1">Membrane</location>
        <topology evidence="1">Multi-pass membrane protein</topology>
    </subcellularLocation>
</comment>
<dbReference type="GO" id="GO:0004930">
    <property type="term" value="F:G protein-coupled receptor activity"/>
    <property type="evidence" value="ECO:0007669"/>
    <property type="project" value="UniProtKB-KW"/>
</dbReference>
<gene>
    <name evidence="12" type="primary">LOC116301474</name>
</gene>
<dbReference type="InParanoid" id="A0A6P8IHW9"/>
<keyword evidence="4 8" id="KW-0297">G-protein coupled receptor</keyword>
<feature type="transmembrane region" description="Helical" evidence="9">
    <location>
        <begin position="157"/>
        <end position="175"/>
    </location>
</feature>
<dbReference type="GO" id="GO:0005886">
    <property type="term" value="C:plasma membrane"/>
    <property type="evidence" value="ECO:0007669"/>
    <property type="project" value="TreeGrafter"/>
</dbReference>
<keyword evidence="5 9" id="KW-0472">Membrane</keyword>
<evidence type="ECO:0000313" key="12">
    <source>
        <dbReference type="RefSeq" id="XP_031566402.1"/>
    </source>
</evidence>
<evidence type="ECO:0000256" key="2">
    <source>
        <dbReference type="ARBA" id="ARBA00022692"/>
    </source>
</evidence>
<proteinExistence type="inferred from homology"/>
<evidence type="ECO:0000256" key="9">
    <source>
        <dbReference type="SAM" id="Phobius"/>
    </source>
</evidence>
<accession>A0A6P8IHW9</accession>
<keyword evidence="6 8" id="KW-0675">Receptor</keyword>
<keyword evidence="7 8" id="KW-0807">Transducer</keyword>
<dbReference type="OrthoDB" id="5962705at2759"/>
<dbReference type="PANTHER" id="PTHR45695">
    <property type="entry name" value="LEUCOKININ RECEPTOR-RELATED"/>
    <property type="match status" value="1"/>
</dbReference>
<feature type="transmembrane region" description="Helical" evidence="9">
    <location>
        <begin position="72"/>
        <end position="93"/>
    </location>
</feature>
<evidence type="ECO:0000256" key="3">
    <source>
        <dbReference type="ARBA" id="ARBA00022989"/>
    </source>
</evidence>
<dbReference type="InterPro" id="IPR000276">
    <property type="entry name" value="GPCR_Rhodpsn"/>
</dbReference>
<feature type="transmembrane region" description="Helical" evidence="9">
    <location>
        <begin position="126"/>
        <end position="145"/>
    </location>
</feature>
<evidence type="ECO:0000256" key="6">
    <source>
        <dbReference type="ARBA" id="ARBA00023170"/>
    </source>
</evidence>
<feature type="transmembrane region" description="Helical" evidence="9">
    <location>
        <begin position="32"/>
        <end position="60"/>
    </location>
</feature>
<dbReference type="Gene3D" id="1.20.1070.10">
    <property type="entry name" value="Rhodopsin 7-helix transmembrane proteins"/>
    <property type="match status" value="1"/>
</dbReference>
<keyword evidence="2 8" id="KW-0812">Transmembrane</keyword>
<feature type="transmembrane region" description="Helical" evidence="9">
    <location>
        <begin position="294"/>
        <end position="319"/>
    </location>
</feature>